<keyword evidence="2" id="KW-1185">Reference proteome</keyword>
<accession>A0A0C9WJJ4</accession>
<sequence length="219" mass="25371">MPQNIHNSPNKLRCLRKLNRHNTRNVVRLHLPLPRTMLHRKRNGTRAFLLLEVRAPAQDVGVMLIPELQFACCMPNVDRLDAFPRCVSCTRRWAGDTCRFQGIRYFMHDADGKLLGISFCESSSVSPPPTMEFLKKWNSKVGKEHARRSKLSIAKALLPTLPLEQDYLKVAETVRRPRESDVRATCDTCMTFLFSIPFMCRLCGREVRNKCFRQVRELN</sequence>
<proteinExistence type="predicted"/>
<evidence type="ECO:0000313" key="1">
    <source>
        <dbReference type="EMBL" id="KIJ94799.1"/>
    </source>
</evidence>
<dbReference type="Proteomes" id="UP000054477">
    <property type="component" value="Unassembled WGS sequence"/>
</dbReference>
<reference evidence="2" key="2">
    <citation type="submission" date="2015-01" db="EMBL/GenBank/DDBJ databases">
        <title>Evolutionary Origins and Diversification of the Mycorrhizal Mutualists.</title>
        <authorList>
            <consortium name="DOE Joint Genome Institute"/>
            <consortium name="Mycorrhizal Genomics Consortium"/>
            <person name="Kohler A."/>
            <person name="Kuo A."/>
            <person name="Nagy L.G."/>
            <person name="Floudas D."/>
            <person name="Copeland A."/>
            <person name="Barry K.W."/>
            <person name="Cichocki N."/>
            <person name="Veneault-Fourrey C."/>
            <person name="LaButti K."/>
            <person name="Lindquist E.A."/>
            <person name="Lipzen A."/>
            <person name="Lundell T."/>
            <person name="Morin E."/>
            <person name="Murat C."/>
            <person name="Riley R."/>
            <person name="Ohm R."/>
            <person name="Sun H."/>
            <person name="Tunlid A."/>
            <person name="Henrissat B."/>
            <person name="Grigoriev I.V."/>
            <person name="Hibbett D.S."/>
            <person name="Martin F."/>
        </authorList>
    </citation>
    <scope>NUCLEOTIDE SEQUENCE [LARGE SCALE GENOMIC DNA]</scope>
    <source>
        <strain evidence="2">LaAM-08-1</strain>
    </source>
</reference>
<dbReference type="HOGENOM" id="CLU_1261693_0_0_1"/>
<dbReference type="OrthoDB" id="1667110at2759"/>
<evidence type="ECO:0000313" key="2">
    <source>
        <dbReference type="Proteomes" id="UP000054477"/>
    </source>
</evidence>
<name>A0A0C9WJJ4_9AGAR</name>
<organism evidence="1 2">
    <name type="scientific">Laccaria amethystina LaAM-08-1</name>
    <dbReference type="NCBI Taxonomy" id="1095629"/>
    <lineage>
        <taxon>Eukaryota</taxon>
        <taxon>Fungi</taxon>
        <taxon>Dikarya</taxon>
        <taxon>Basidiomycota</taxon>
        <taxon>Agaricomycotina</taxon>
        <taxon>Agaricomycetes</taxon>
        <taxon>Agaricomycetidae</taxon>
        <taxon>Agaricales</taxon>
        <taxon>Agaricineae</taxon>
        <taxon>Hydnangiaceae</taxon>
        <taxon>Laccaria</taxon>
    </lineage>
</organism>
<gene>
    <name evidence="1" type="ORF">K443DRAFT_349151</name>
</gene>
<dbReference type="AlphaFoldDB" id="A0A0C9WJJ4"/>
<reference evidence="1 2" key="1">
    <citation type="submission" date="2014-04" db="EMBL/GenBank/DDBJ databases">
        <authorList>
            <consortium name="DOE Joint Genome Institute"/>
            <person name="Kuo A."/>
            <person name="Kohler A."/>
            <person name="Nagy L.G."/>
            <person name="Floudas D."/>
            <person name="Copeland A."/>
            <person name="Barry K.W."/>
            <person name="Cichocki N."/>
            <person name="Veneault-Fourrey C."/>
            <person name="LaButti K."/>
            <person name="Lindquist E.A."/>
            <person name="Lipzen A."/>
            <person name="Lundell T."/>
            <person name="Morin E."/>
            <person name="Murat C."/>
            <person name="Sun H."/>
            <person name="Tunlid A."/>
            <person name="Henrissat B."/>
            <person name="Grigoriev I.V."/>
            <person name="Hibbett D.S."/>
            <person name="Martin F."/>
            <person name="Nordberg H.P."/>
            <person name="Cantor M.N."/>
            <person name="Hua S.X."/>
        </authorList>
    </citation>
    <scope>NUCLEOTIDE SEQUENCE [LARGE SCALE GENOMIC DNA]</scope>
    <source>
        <strain evidence="1 2">LaAM-08-1</strain>
    </source>
</reference>
<protein>
    <submittedName>
        <fullName evidence="1">Uncharacterized protein</fullName>
    </submittedName>
</protein>
<dbReference type="EMBL" id="KN838778">
    <property type="protein sequence ID" value="KIJ94799.1"/>
    <property type="molecule type" value="Genomic_DNA"/>
</dbReference>